<name>A0A6J2Y2D8_SITOR</name>
<protein>
    <submittedName>
        <fullName evidence="3">Uncharacterized protein</fullName>
    </submittedName>
</protein>
<feature type="region of interest" description="Disordered" evidence="1">
    <location>
        <begin position="202"/>
        <end position="223"/>
    </location>
</feature>
<proteinExistence type="predicted"/>
<organism evidence="2 3">
    <name type="scientific">Sitophilus oryzae</name>
    <name type="common">Rice weevil</name>
    <name type="synonym">Curculio oryzae</name>
    <dbReference type="NCBI Taxonomy" id="7048"/>
    <lineage>
        <taxon>Eukaryota</taxon>
        <taxon>Metazoa</taxon>
        <taxon>Ecdysozoa</taxon>
        <taxon>Arthropoda</taxon>
        <taxon>Hexapoda</taxon>
        <taxon>Insecta</taxon>
        <taxon>Pterygota</taxon>
        <taxon>Neoptera</taxon>
        <taxon>Endopterygota</taxon>
        <taxon>Coleoptera</taxon>
        <taxon>Polyphaga</taxon>
        <taxon>Cucujiformia</taxon>
        <taxon>Curculionidae</taxon>
        <taxon>Dryophthorinae</taxon>
        <taxon>Sitophilus</taxon>
    </lineage>
</organism>
<dbReference type="KEGG" id="soy:115883250"/>
<dbReference type="InParanoid" id="A0A6J2Y2D8"/>
<feature type="non-terminal residue" evidence="3">
    <location>
        <position position="395"/>
    </location>
</feature>
<dbReference type="RefSeq" id="XP_030757446.1">
    <property type="nucleotide sequence ID" value="XM_030901586.1"/>
</dbReference>
<evidence type="ECO:0000313" key="2">
    <source>
        <dbReference type="Proteomes" id="UP000504635"/>
    </source>
</evidence>
<feature type="compositionally biased region" description="Low complexity" evidence="1">
    <location>
        <begin position="63"/>
        <end position="77"/>
    </location>
</feature>
<gene>
    <name evidence="3" type="primary">LOC115883250</name>
</gene>
<evidence type="ECO:0000256" key="1">
    <source>
        <dbReference type="SAM" id="MobiDB-lite"/>
    </source>
</evidence>
<feature type="compositionally biased region" description="Polar residues" evidence="1">
    <location>
        <begin position="51"/>
        <end position="62"/>
    </location>
</feature>
<dbReference type="GeneID" id="115883250"/>
<evidence type="ECO:0000313" key="3">
    <source>
        <dbReference type="RefSeq" id="XP_030757446.1"/>
    </source>
</evidence>
<feature type="region of interest" description="Disordered" evidence="1">
    <location>
        <begin position="1"/>
        <end position="80"/>
    </location>
</feature>
<feature type="compositionally biased region" description="Basic residues" evidence="1">
    <location>
        <begin position="1"/>
        <end position="16"/>
    </location>
</feature>
<keyword evidence="2" id="KW-1185">Reference proteome</keyword>
<sequence length="395" mass="44812">MSQQHRLKVKPCRRSSGRSTPNLLNSQTTEYQSNKFKKRKREEDDEEQLSNKKSCLNPNSQKVEVSNSSNVLNTNNNGAQNRLSTLRQKIKGDLEQNKVSYSSNRTFCRKNSETKYLSQSSVKNRTECVNNKFASQSNFERVDERNIVSAPEDRLNTKSVSQSAVNNRLKRLNSSNCPRVPEVNVVSDLRHKLKGDTLSLVNRGTNANQNQKAESSSHSSVNNRLKCIKTKSTNSSREPKENILISVKESNRQISLIEFATSNNNDSIKLGNEIKEKTEFSDITCEDDSKSTPAEEICLPNEKTSVTEWLNGNKCEKDLDVTVNDSLLVNFDDTIVNKREQTCNTIAEDSMEWDSATEESPEKTKKENAICIVTDTNVFMHFLHKIKDIVNFKVT</sequence>
<dbReference type="Proteomes" id="UP000504635">
    <property type="component" value="Unplaced"/>
</dbReference>
<dbReference type="AlphaFoldDB" id="A0A6J2Y2D8"/>
<accession>A0A6J2Y2D8</accession>
<reference evidence="3" key="1">
    <citation type="submission" date="2025-08" db="UniProtKB">
        <authorList>
            <consortium name="RefSeq"/>
        </authorList>
    </citation>
    <scope>IDENTIFICATION</scope>
    <source>
        <tissue evidence="3">Gonads</tissue>
    </source>
</reference>
<feature type="compositionally biased region" description="Polar residues" evidence="1">
    <location>
        <begin position="17"/>
        <end position="34"/>
    </location>
</feature>